<feature type="transmembrane region" description="Helical" evidence="1">
    <location>
        <begin position="101"/>
        <end position="121"/>
    </location>
</feature>
<proteinExistence type="predicted"/>
<dbReference type="Proteomes" id="UP000187367">
    <property type="component" value="Unassembled WGS sequence"/>
</dbReference>
<evidence type="ECO:0000313" key="2">
    <source>
        <dbReference type="EMBL" id="OMI02901.1"/>
    </source>
</evidence>
<accession>A0A1R1QGC7</accession>
<dbReference type="OrthoDB" id="2721173at2"/>
<evidence type="ECO:0008006" key="4">
    <source>
        <dbReference type="Google" id="ProtNLM"/>
    </source>
</evidence>
<accession>A0A1R1S2J0</accession>
<organism evidence="2 3">
    <name type="scientific">Bacillus swezeyi</name>
    <dbReference type="NCBI Taxonomy" id="1925020"/>
    <lineage>
        <taxon>Bacteria</taxon>
        <taxon>Bacillati</taxon>
        <taxon>Bacillota</taxon>
        <taxon>Bacilli</taxon>
        <taxon>Bacillales</taxon>
        <taxon>Bacillaceae</taxon>
        <taxon>Bacillus</taxon>
    </lineage>
</organism>
<sequence>MNSRRTFYFIGVLFLTIFAIRTFVGIAANTLSFIECLMYGTAAFICFAGGYIFPHFKENDERTSFIKQKGMKCSFIALLIYMVIILYGSYFHIMTLKTFDIITLLIALTIMTLYSSWIIFVKKVLSIRCVYYTNHKHAYIP</sequence>
<keyword evidence="1" id="KW-0472">Membrane</keyword>
<protein>
    <recommendedName>
        <fullName evidence="4">Permease</fullName>
    </recommendedName>
</protein>
<keyword evidence="1" id="KW-0812">Transmembrane</keyword>
<name>A0A1R1QGC7_9BACI</name>
<feature type="transmembrane region" description="Helical" evidence="1">
    <location>
        <begin position="37"/>
        <end position="54"/>
    </location>
</feature>
<evidence type="ECO:0000256" key="1">
    <source>
        <dbReference type="SAM" id="Phobius"/>
    </source>
</evidence>
<feature type="transmembrane region" description="Helical" evidence="1">
    <location>
        <begin position="75"/>
        <end position="95"/>
    </location>
</feature>
<evidence type="ECO:0000313" key="3">
    <source>
        <dbReference type="Proteomes" id="UP000187367"/>
    </source>
</evidence>
<gene>
    <name evidence="2" type="ORF">BW143_15530</name>
</gene>
<keyword evidence="1" id="KW-1133">Transmembrane helix</keyword>
<feature type="transmembrane region" description="Helical" evidence="1">
    <location>
        <begin position="7"/>
        <end position="31"/>
    </location>
</feature>
<dbReference type="AlphaFoldDB" id="A0A1R1QGC7"/>
<dbReference type="RefSeq" id="WP_076758698.1">
    <property type="nucleotide sequence ID" value="NZ_JARMMH010000015.1"/>
</dbReference>
<dbReference type="EMBL" id="MTJL01000030">
    <property type="protein sequence ID" value="OMI02901.1"/>
    <property type="molecule type" value="Genomic_DNA"/>
</dbReference>
<keyword evidence="3" id="KW-1185">Reference proteome</keyword>
<reference evidence="2 3" key="1">
    <citation type="submission" date="2017-01" db="EMBL/GenBank/DDBJ databases">
        <title>Bacillus phylogenomics.</title>
        <authorList>
            <person name="Dunlap C."/>
        </authorList>
    </citation>
    <scope>NUCLEOTIDE SEQUENCE [LARGE SCALE GENOMIC DNA]</scope>
    <source>
        <strain evidence="2 3">NRRL B-41282</strain>
    </source>
</reference>
<comment type="caution">
    <text evidence="2">The sequence shown here is derived from an EMBL/GenBank/DDBJ whole genome shotgun (WGS) entry which is preliminary data.</text>
</comment>